<reference evidence="2" key="1">
    <citation type="journal article" date="2019" name="Int. J. Syst. Evol. Microbiol.">
        <title>The Global Catalogue of Microorganisms (GCM) 10K type strain sequencing project: providing services to taxonomists for standard genome sequencing and annotation.</title>
        <authorList>
            <consortium name="The Broad Institute Genomics Platform"/>
            <consortium name="The Broad Institute Genome Sequencing Center for Infectious Disease"/>
            <person name="Wu L."/>
            <person name="Ma J."/>
        </authorList>
    </citation>
    <scope>NUCLEOTIDE SEQUENCE [LARGE SCALE GENOMIC DNA]</scope>
    <source>
        <strain evidence="2">JCM 12165</strain>
    </source>
</reference>
<comment type="caution">
    <text evidence="1">The sequence shown here is derived from an EMBL/GenBank/DDBJ whole genome shotgun (WGS) entry which is preliminary data.</text>
</comment>
<keyword evidence="2" id="KW-1185">Reference proteome</keyword>
<protein>
    <submittedName>
        <fullName evidence="1">Uncharacterized protein</fullName>
    </submittedName>
</protein>
<organism evidence="1 2">
    <name type="scientific">Pseudonocardia aurantiaca</name>
    <dbReference type="NCBI Taxonomy" id="75290"/>
    <lineage>
        <taxon>Bacteria</taxon>
        <taxon>Bacillati</taxon>
        <taxon>Actinomycetota</taxon>
        <taxon>Actinomycetes</taxon>
        <taxon>Pseudonocardiales</taxon>
        <taxon>Pseudonocardiaceae</taxon>
        <taxon>Pseudonocardia</taxon>
    </lineage>
</organism>
<name>A0ABW4FMS4_9PSEU</name>
<accession>A0ABW4FMS4</accession>
<proteinExistence type="predicted"/>
<gene>
    <name evidence="1" type="ORF">ACFSCY_20975</name>
</gene>
<dbReference type="EMBL" id="JBHUCP010000016">
    <property type="protein sequence ID" value="MFD1531909.1"/>
    <property type="molecule type" value="Genomic_DNA"/>
</dbReference>
<evidence type="ECO:0000313" key="2">
    <source>
        <dbReference type="Proteomes" id="UP001597145"/>
    </source>
</evidence>
<sequence length="369" mass="39077">MGLPDVIGLQKRMNSTIPARAGRCAGDPPQMTTYAYDASTGQLVAVWDTGIGAILHPVARLNAATLQTVGLHLAYALTRMSDVAWLSYTSPEVFDIPVAAVRAAMRRPNLPRAGLLRVDEHPVVECAHAVGRLLQKVGSAGASRAVTADVEEEIAAVGNADRGDLAGRAQQAVVLTRLVPSPEQISVADRLLHDVPMGSPRLYTDVDSAAASVAALHWFLAAVTVVATLAKTTGEEVLVQAEHVQQFDPAVPRAVLRLAPSDDGDCSALGIVCDLLQAAVLASHGLVWAERRSVPEEPHFTVLDPKRPARCLLNGLVGGLQALGALHATYLDTDEEPGCDEVEWLALARKHFDAAVRAEAAARAPERLA</sequence>
<evidence type="ECO:0000313" key="1">
    <source>
        <dbReference type="EMBL" id="MFD1531909.1"/>
    </source>
</evidence>
<dbReference type="Proteomes" id="UP001597145">
    <property type="component" value="Unassembled WGS sequence"/>
</dbReference>
<dbReference type="RefSeq" id="WP_343974426.1">
    <property type="nucleotide sequence ID" value="NZ_BAAAJG010000007.1"/>
</dbReference>